<feature type="chain" id="PRO_5032500668" evidence="1">
    <location>
        <begin position="21"/>
        <end position="138"/>
    </location>
</feature>
<evidence type="ECO:0000256" key="1">
    <source>
        <dbReference type="SAM" id="SignalP"/>
    </source>
</evidence>
<keyword evidence="1" id="KW-0732">Signal</keyword>
<dbReference type="AlphaFoldDB" id="A0A8B6BWG1"/>
<accession>A0A8B6BWG1</accession>
<proteinExistence type="predicted"/>
<keyword evidence="3" id="KW-1185">Reference proteome</keyword>
<comment type="caution">
    <text evidence="2">The sequence shown here is derived from an EMBL/GenBank/DDBJ whole genome shotgun (WGS) entry which is preliminary data.</text>
</comment>
<evidence type="ECO:0000313" key="2">
    <source>
        <dbReference type="EMBL" id="VDH97039.1"/>
    </source>
</evidence>
<protein>
    <submittedName>
        <fullName evidence="2">Uncharacterized protein</fullName>
    </submittedName>
</protein>
<organism evidence="2 3">
    <name type="scientific">Mytilus galloprovincialis</name>
    <name type="common">Mediterranean mussel</name>
    <dbReference type="NCBI Taxonomy" id="29158"/>
    <lineage>
        <taxon>Eukaryota</taxon>
        <taxon>Metazoa</taxon>
        <taxon>Spiralia</taxon>
        <taxon>Lophotrochozoa</taxon>
        <taxon>Mollusca</taxon>
        <taxon>Bivalvia</taxon>
        <taxon>Autobranchia</taxon>
        <taxon>Pteriomorphia</taxon>
        <taxon>Mytilida</taxon>
        <taxon>Mytiloidea</taxon>
        <taxon>Mytilidae</taxon>
        <taxon>Mytilinae</taxon>
        <taxon>Mytilus</taxon>
    </lineage>
</organism>
<dbReference type="Proteomes" id="UP000596742">
    <property type="component" value="Unassembled WGS sequence"/>
</dbReference>
<sequence length="138" mass="14446">MACLIRLLSVFIIGVVVVNAMQKRCKHDEQKVAHCSKKNGGGILCCPSLFGPGTLTRLSGYDKKMVFPFTARKNYRRLSFDEVYGSNNGGGGYGGYGNSGGSSIGYGSGYGGGAVPVTVTDQEMVAVPVTATVLLIAI</sequence>
<dbReference type="OrthoDB" id="6161004at2759"/>
<reference evidence="2" key="1">
    <citation type="submission" date="2018-11" db="EMBL/GenBank/DDBJ databases">
        <authorList>
            <person name="Alioto T."/>
            <person name="Alioto T."/>
        </authorList>
    </citation>
    <scope>NUCLEOTIDE SEQUENCE</scope>
</reference>
<name>A0A8B6BWG1_MYTGA</name>
<feature type="signal peptide" evidence="1">
    <location>
        <begin position="1"/>
        <end position="20"/>
    </location>
</feature>
<evidence type="ECO:0000313" key="3">
    <source>
        <dbReference type="Proteomes" id="UP000596742"/>
    </source>
</evidence>
<gene>
    <name evidence="2" type="ORF">MGAL_10B022304</name>
</gene>
<dbReference type="EMBL" id="UYJE01000852">
    <property type="protein sequence ID" value="VDH97039.1"/>
    <property type="molecule type" value="Genomic_DNA"/>
</dbReference>